<evidence type="ECO:0000256" key="10">
    <source>
        <dbReference type="SAM" id="Coils"/>
    </source>
</evidence>
<proteinExistence type="predicted"/>
<comment type="catalytic activity">
    <reaction evidence="1">
        <text>ATP + protein L-histidine = ADP + protein N-phospho-L-histidine.</text>
        <dbReference type="EC" id="2.7.13.3"/>
    </reaction>
</comment>
<dbReference type="SMART" id="SM00387">
    <property type="entry name" value="HATPase_c"/>
    <property type="match status" value="1"/>
</dbReference>
<dbReference type="Pfam" id="PF00989">
    <property type="entry name" value="PAS"/>
    <property type="match status" value="2"/>
</dbReference>
<dbReference type="Pfam" id="PF02518">
    <property type="entry name" value="HATPase_c"/>
    <property type="match status" value="1"/>
</dbReference>
<evidence type="ECO:0000256" key="9">
    <source>
        <dbReference type="ARBA" id="ARBA00023012"/>
    </source>
</evidence>
<keyword evidence="10" id="KW-0175">Coiled coil</keyword>
<evidence type="ECO:0000256" key="8">
    <source>
        <dbReference type="ARBA" id="ARBA00022969"/>
    </source>
</evidence>
<feature type="domain" description="PAS" evidence="12">
    <location>
        <begin position="273"/>
        <end position="329"/>
    </location>
</feature>
<dbReference type="Gene3D" id="1.10.287.130">
    <property type="match status" value="1"/>
</dbReference>
<sequence>MANNSLSPREEQDLMINVKSLEEENRRLKEQLNGYSIIFERSLDAIVIFNKNGEFVEVNEAACQLFEMEKEELLGKQFHMFLDLVPPDILLFQQSMLHKFGSFSDELLLKLKNGKIKHIEFSMKKDAFNEFDLVIMRDISARKALERERIINEFLFKDVFNRAVDGIVIFDEFGRFIDVNPAFCISLNLEKAKLLSLSFQQFIAKECTDDFVKLLVELKEKGTAKGELSLVRFDGTVKMFELTTTSNVYSGFYMAIMRDVTEKKNMEIKLQKSEERFRAIFEQAHEAILIWNNHGHILNANPAASRTFELPLNLLVRKNLLDFVDYSDKKVRHVFEQFQKTGEIRDELTFHMPNGEDKQLEFTMKQGVIDGYHLTIFRNVTERRKIEKELRESEQKFRSIFDHAMNGILLWGEGYRILDVNPIACEIFQAPKDQLLYQSVIQFIPEKERKNFYKLVSQCERSGEAYAEMNFPSGEEEQKIIEFSLKKEIIPGVGMMTLRDITERKEMELQLRKSDTLNVVGELAAGIAHEIRNPMTALKGFIQLLQGSIKEDYSMYFNVIMSELKRIESIITEFLVLAKPQAIQYQQNDVCKIMRDTIDLISAQAMMHNVQIIAEFEENIPFIYCEPNQLKQVFINILKNAIEVMPKGGDINVNIQKTAGNQICISIRDQGCGIPQDKIKKLGEPFYTTKERGTGLGLMVSYKIIEEHQGKIDVESQVGVGTTFHITLPIERIEKEDEDEAGVQCV</sequence>
<dbReference type="InterPro" id="IPR036890">
    <property type="entry name" value="HATPase_C_sf"/>
</dbReference>
<dbReference type="Pfam" id="PF00512">
    <property type="entry name" value="HisKA"/>
    <property type="match status" value="1"/>
</dbReference>
<dbReference type="EMBL" id="JACDUT010000002">
    <property type="protein sequence ID" value="MBA2874269.1"/>
    <property type="molecule type" value="Genomic_DNA"/>
</dbReference>
<dbReference type="InterPro" id="IPR036097">
    <property type="entry name" value="HisK_dim/P_sf"/>
</dbReference>
<feature type="coiled-coil region" evidence="10">
    <location>
        <begin position="11"/>
        <end position="38"/>
    </location>
</feature>
<evidence type="ECO:0000256" key="7">
    <source>
        <dbReference type="ARBA" id="ARBA00022840"/>
    </source>
</evidence>
<evidence type="ECO:0000256" key="1">
    <source>
        <dbReference type="ARBA" id="ARBA00000085"/>
    </source>
</evidence>
<dbReference type="InterPro" id="IPR013767">
    <property type="entry name" value="PAS_fold"/>
</dbReference>
<evidence type="ECO:0000313" key="14">
    <source>
        <dbReference type="Proteomes" id="UP000523087"/>
    </source>
</evidence>
<dbReference type="InterPro" id="IPR003661">
    <property type="entry name" value="HisK_dim/P_dom"/>
</dbReference>
<evidence type="ECO:0000256" key="6">
    <source>
        <dbReference type="ARBA" id="ARBA00022777"/>
    </source>
</evidence>
<keyword evidence="14" id="KW-1185">Reference proteome</keyword>
<dbReference type="InterPro" id="IPR000014">
    <property type="entry name" value="PAS"/>
</dbReference>
<dbReference type="RefSeq" id="WP_181555184.1">
    <property type="nucleotide sequence ID" value="NZ_JACDUT010000002.1"/>
</dbReference>
<organism evidence="13 14">
    <name type="scientific">Thermaerobacillus caldiproteolyticus</name>
    <dbReference type="NCBI Taxonomy" id="247480"/>
    <lineage>
        <taxon>Bacteria</taxon>
        <taxon>Bacillati</taxon>
        <taxon>Bacillota</taxon>
        <taxon>Bacilli</taxon>
        <taxon>Bacillales</taxon>
        <taxon>Anoxybacillaceae</taxon>
        <taxon>Thermaerobacillus</taxon>
    </lineage>
</organism>
<evidence type="ECO:0000256" key="2">
    <source>
        <dbReference type="ARBA" id="ARBA00012438"/>
    </source>
</evidence>
<evidence type="ECO:0000256" key="5">
    <source>
        <dbReference type="ARBA" id="ARBA00022741"/>
    </source>
</evidence>
<accession>A0A7W0BZM6</accession>
<dbReference type="GO" id="GO:0030435">
    <property type="term" value="P:sporulation resulting in formation of a cellular spore"/>
    <property type="evidence" value="ECO:0007669"/>
    <property type="project" value="UniProtKB-KW"/>
</dbReference>
<dbReference type="PANTHER" id="PTHR43065">
    <property type="entry name" value="SENSOR HISTIDINE KINASE"/>
    <property type="match status" value="1"/>
</dbReference>
<feature type="domain" description="Histidine kinase" evidence="11">
    <location>
        <begin position="526"/>
        <end position="732"/>
    </location>
</feature>
<dbReference type="CDD" id="cd00082">
    <property type="entry name" value="HisKA"/>
    <property type="match status" value="1"/>
</dbReference>
<dbReference type="SUPFAM" id="SSF55874">
    <property type="entry name" value="ATPase domain of HSP90 chaperone/DNA topoisomerase II/histidine kinase"/>
    <property type="match status" value="1"/>
</dbReference>
<dbReference type="Proteomes" id="UP000523087">
    <property type="component" value="Unassembled WGS sequence"/>
</dbReference>
<dbReference type="SUPFAM" id="SSF55785">
    <property type="entry name" value="PYP-like sensor domain (PAS domain)"/>
    <property type="match status" value="4"/>
</dbReference>
<comment type="caution">
    <text evidence="13">The sequence shown here is derived from an EMBL/GenBank/DDBJ whole genome shotgun (WGS) entry which is preliminary data.</text>
</comment>
<dbReference type="CDD" id="cd00130">
    <property type="entry name" value="PAS"/>
    <property type="match status" value="4"/>
</dbReference>
<dbReference type="PANTHER" id="PTHR43065:SF34">
    <property type="entry name" value="SPORULATION KINASE A"/>
    <property type="match status" value="1"/>
</dbReference>
<dbReference type="NCBIfam" id="TIGR00229">
    <property type="entry name" value="sensory_box"/>
    <property type="match status" value="4"/>
</dbReference>
<dbReference type="SMART" id="SM00091">
    <property type="entry name" value="PAS"/>
    <property type="match status" value="4"/>
</dbReference>
<evidence type="ECO:0000259" key="11">
    <source>
        <dbReference type="PROSITE" id="PS50109"/>
    </source>
</evidence>
<dbReference type="Gene3D" id="3.30.565.10">
    <property type="entry name" value="Histidine kinase-like ATPase, C-terminal domain"/>
    <property type="match status" value="1"/>
</dbReference>
<keyword evidence="5" id="KW-0547">Nucleotide-binding</keyword>
<dbReference type="FunFam" id="1.10.287.130:FF:000040">
    <property type="entry name" value="PAS domain-containing sensor histidine kinase"/>
    <property type="match status" value="1"/>
</dbReference>
<dbReference type="GO" id="GO:0006355">
    <property type="term" value="P:regulation of DNA-templated transcription"/>
    <property type="evidence" value="ECO:0007669"/>
    <property type="project" value="InterPro"/>
</dbReference>
<evidence type="ECO:0000256" key="3">
    <source>
        <dbReference type="ARBA" id="ARBA00022553"/>
    </source>
</evidence>
<dbReference type="InterPro" id="IPR005467">
    <property type="entry name" value="His_kinase_dom"/>
</dbReference>
<dbReference type="EC" id="2.7.13.3" evidence="2"/>
<evidence type="ECO:0000313" key="13">
    <source>
        <dbReference type="EMBL" id="MBA2874269.1"/>
    </source>
</evidence>
<dbReference type="InterPro" id="IPR035965">
    <property type="entry name" value="PAS-like_dom_sf"/>
</dbReference>
<keyword evidence="9" id="KW-0902">Two-component regulatory system</keyword>
<dbReference type="SUPFAM" id="SSF47384">
    <property type="entry name" value="Homodimeric domain of signal transducing histidine kinase"/>
    <property type="match status" value="1"/>
</dbReference>
<dbReference type="Pfam" id="PF13426">
    <property type="entry name" value="PAS_9"/>
    <property type="match status" value="2"/>
</dbReference>
<dbReference type="AlphaFoldDB" id="A0A7W0BZM6"/>
<dbReference type="PROSITE" id="PS50109">
    <property type="entry name" value="HIS_KIN"/>
    <property type="match status" value="1"/>
</dbReference>
<dbReference type="PROSITE" id="PS50112">
    <property type="entry name" value="PAS"/>
    <property type="match status" value="2"/>
</dbReference>
<reference evidence="13 14" key="1">
    <citation type="submission" date="2020-07" db="EMBL/GenBank/DDBJ databases">
        <title>Genomic Encyclopedia of Type Strains, Phase IV (KMG-IV): sequencing the most valuable type-strain genomes for metagenomic binning, comparative biology and taxonomic classification.</title>
        <authorList>
            <person name="Goeker M."/>
        </authorList>
    </citation>
    <scope>NUCLEOTIDE SEQUENCE [LARGE SCALE GENOMIC DNA]</scope>
    <source>
        <strain evidence="13 14">DSM 15730</strain>
    </source>
</reference>
<keyword evidence="8" id="KW-0749">Sporulation</keyword>
<dbReference type="Gene3D" id="3.30.450.20">
    <property type="entry name" value="PAS domain"/>
    <property type="match status" value="4"/>
</dbReference>
<keyword evidence="7" id="KW-0067">ATP-binding</keyword>
<dbReference type="GO" id="GO:0005524">
    <property type="term" value="F:ATP binding"/>
    <property type="evidence" value="ECO:0007669"/>
    <property type="project" value="UniProtKB-KW"/>
</dbReference>
<dbReference type="InterPro" id="IPR004358">
    <property type="entry name" value="Sig_transdc_His_kin-like_C"/>
</dbReference>
<keyword evidence="6 13" id="KW-0418">Kinase</keyword>
<dbReference type="SMART" id="SM00388">
    <property type="entry name" value="HisKA"/>
    <property type="match status" value="1"/>
</dbReference>
<keyword evidence="4 13" id="KW-0808">Transferase</keyword>
<dbReference type="GO" id="GO:0000155">
    <property type="term" value="F:phosphorelay sensor kinase activity"/>
    <property type="evidence" value="ECO:0007669"/>
    <property type="project" value="InterPro"/>
</dbReference>
<evidence type="ECO:0000259" key="12">
    <source>
        <dbReference type="PROSITE" id="PS50112"/>
    </source>
</evidence>
<feature type="domain" description="PAS" evidence="12">
    <location>
        <begin position="31"/>
        <end position="88"/>
    </location>
</feature>
<protein>
    <recommendedName>
        <fullName evidence="2">histidine kinase</fullName>
        <ecNumber evidence="2">2.7.13.3</ecNumber>
    </recommendedName>
</protein>
<keyword evidence="3" id="KW-0597">Phosphoprotein</keyword>
<dbReference type="PRINTS" id="PR00344">
    <property type="entry name" value="BCTRLSENSOR"/>
</dbReference>
<dbReference type="InterPro" id="IPR003594">
    <property type="entry name" value="HATPase_dom"/>
</dbReference>
<gene>
    <name evidence="13" type="ORF">HNR31_001039</name>
</gene>
<evidence type="ECO:0000256" key="4">
    <source>
        <dbReference type="ARBA" id="ARBA00022679"/>
    </source>
</evidence>
<name>A0A7W0BZM6_9BACL</name>